<feature type="transmembrane region" description="Helical" evidence="1">
    <location>
        <begin position="139"/>
        <end position="156"/>
    </location>
</feature>
<evidence type="ECO:0000256" key="1">
    <source>
        <dbReference type="SAM" id="Phobius"/>
    </source>
</evidence>
<dbReference type="Proteomes" id="UP001065593">
    <property type="component" value="Unassembled WGS sequence"/>
</dbReference>
<sequence length="190" mass="21273">MLKEQQPIIIELNLKKMMRDNMIATILLSVLFVAIQYLYLKDFTFSIWSAISGILLFIVLNIILIILHEAFHLIGFMVFGKASLQSLSYGVDVKAGIAYATTEQPLPNYAMRKALLLPFWATGVLPVIVGFYFNSTATVLAGACLMAGAVGDFAMYKELRKHPKHAIIKDDPKLPKLYVYATLDNNQENV</sequence>
<keyword evidence="1" id="KW-1133">Transmembrane helix</keyword>
<protein>
    <submittedName>
        <fullName evidence="2">Diaminopimelate epimerase</fullName>
    </submittedName>
</protein>
<feature type="transmembrane region" description="Helical" evidence="1">
    <location>
        <begin position="21"/>
        <end position="39"/>
    </location>
</feature>
<keyword evidence="1" id="KW-0812">Transmembrane</keyword>
<evidence type="ECO:0000313" key="3">
    <source>
        <dbReference type="Proteomes" id="UP001065593"/>
    </source>
</evidence>
<feature type="transmembrane region" description="Helical" evidence="1">
    <location>
        <begin position="114"/>
        <end position="133"/>
    </location>
</feature>
<evidence type="ECO:0000313" key="2">
    <source>
        <dbReference type="EMBL" id="GLC90097.1"/>
    </source>
</evidence>
<name>A0ABQ5NPQ4_9BACI</name>
<comment type="caution">
    <text evidence="2">The sequence shown here is derived from an EMBL/GenBank/DDBJ whole genome shotgun (WGS) entry which is preliminary data.</text>
</comment>
<proteinExistence type="predicted"/>
<dbReference type="InterPro" id="IPR021683">
    <property type="entry name" value="DUF3267"/>
</dbReference>
<keyword evidence="3" id="KW-1185">Reference proteome</keyword>
<keyword evidence="1" id="KW-0472">Membrane</keyword>
<gene>
    <name evidence="2" type="ORF">LYSBPC_32240</name>
</gene>
<accession>A0ABQ5NPQ4</accession>
<reference evidence="2" key="1">
    <citation type="submission" date="2022-08" db="EMBL/GenBank/DDBJ databases">
        <title>Draft genome sequence of Lysinibacillus sp. strain KH24.</title>
        <authorList>
            <person name="Kanbe H."/>
            <person name="Itoh H."/>
        </authorList>
    </citation>
    <scope>NUCLEOTIDE SEQUENCE</scope>
    <source>
        <strain evidence="2">KH24</strain>
    </source>
</reference>
<dbReference type="Pfam" id="PF11667">
    <property type="entry name" value="DUF3267"/>
    <property type="match status" value="1"/>
</dbReference>
<dbReference type="EMBL" id="BRZA01000005">
    <property type="protein sequence ID" value="GLC90097.1"/>
    <property type="molecule type" value="Genomic_DNA"/>
</dbReference>
<dbReference type="RefSeq" id="WP_264990015.1">
    <property type="nucleotide sequence ID" value="NZ_BRZA01000005.1"/>
</dbReference>
<feature type="transmembrane region" description="Helical" evidence="1">
    <location>
        <begin position="45"/>
        <end position="67"/>
    </location>
</feature>
<organism evidence="2 3">
    <name type="scientific">Lysinibacillus piscis</name>
    <dbReference type="NCBI Taxonomy" id="2518931"/>
    <lineage>
        <taxon>Bacteria</taxon>
        <taxon>Bacillati</taxon>
        <taxon>Bacillota</taxon>
        <taxon>Bacilli</taxon>
        <taxon>Bacillales</taxon>
        <taxon>Bacillaceae</taxon>
        <taxon>Lysinibacillus</taxon>
    </lineage>
</organism>